<accession>A0A2T1A1Z7</accession>
<gene>
    <name evidence="1" type="ORF">CLV89_1333</name>
</gene>
<proteinExistence type="predicted"/>
<dbReference type="RefSeq" id="WP_106165634.1">
    <property type="nucleotide sequence ID" value="NZ_PVUF01000033.1"/>
</dbReference>
<dbReference type="Proteomes" id="UP000237718">
    <property type="component" value="Unassembled WGS sequence"/>
</dbReference>
<dbReference type="OrthoDB" id="7857771at2"/>
<reference evidence="1 2" key="1">
    <citation type="submission" date="2018-03" db="EMBL/GenBank/DDBJ databases">
        <title>Genomic Encyclopedia of Archaeal and Bacterial Type Strains, Phase II (KMG-II): from individual species to whole genera.</title>
        <authorList>
            <person name="Goeker M."/>
        </authorList>
    </citation>
    <scope>NUCLEOTIDE SEQUENCE [LARGE SCALE GENOMIC DNA]</scope>
    <source>
        <strain evidence="1 2">DSM 25328</strain>
    </source>
</reference>
<sequence>MADTCPTTRFGANEPAHFRHSLVSGHFSHLLAALAAAIEAERDIENGLWSDPGFDHWLKQAKIGWERATSLCHAVIDAPATRASDVPLQRFARHLHWTLGCETAAELRTAQQVVAGHLDLFSWNGSGPEGLRIMQMLVRGRQQFDEVCMLDMLNPVEVLVASPEACSGYEPFAA</sequence>
<dbReference type="EMBL" id="PVUF01000033">
    <property type="protein sequence ID" value="PRZ42616.1"/>
    <property type="molecule type" value="Genomic_DNA"/>
</dbReference>
<name>A0A2T1A1Z7_TRISK</name>
<evidence type="ECO:0000313" key="1">
    <source>
        <dbReference type="EMBL" id="PRZ42616.1"/>
    </source>
</evidence>
<organism evidence="1 2">
    <name type="scientific">Tritonibacter scottomollicae</name>
    <name type="common">Epibacterium scottomollicae</name>
    <dbReference type="NCBI Taxonomy" id="483013"/>
    <lineage>
        <taxon>Bacteria</taxon>
        <taxon>Pseudomonadati</taxon>
        <taxon>Pseudomonadota</taxon>
        <taxon>Alphaproteobacteria</taxon>
        <taxon>Rhodobacterales</taxon>
        <taxon>Paracoccaceae</taxon>
        <taxon>Tritonibacter</taxon>
    </lineage>
</organism>
<evidence type="ECO:0000313" key="2">
    <source>
        <dbReference type="Proteomes" id="UP000237718"/>
    </source>
</evidence>
<dbReference type="AlphaFoldDB" id="A0A2T1A1Z7"/>
<comment type="caution">
    <text evidence="1">The sequence shown here is derived from an EMBL/GenBank/DDBJ whole genome shotgun (WGS) entry which is preliminary data.</text>
</comment>
<protein>
    <submittedName>
        <fullName evidence="1">Uncharacterized protein</fullName>
    </submittedName>
</protein>